<reference evidence="1 2" key="1">
    <citation type="submission" date="2019-08" db="EMBL/GenBank/DDBJ databases">
        <title>Antarcticibacterium arcticum sp. nov., a bacterium isolated from marine sediment of the Canadian Beaufort Sea.</title>
        <authorList>
            <person name="Lee Y.M."/>
            <person name="Baek K."/>
            <person name="Lee D.-H."/>
            <person name="Shin S.C."/>
            <person name="Jin Y.K."/>
            <person name="Park Y."/>
        </authorList>
    </citation>
    <scope>NUCLEOTIDE SEQUENCE [LARGE SCALE GENOMIC DNA]</scope>
    <source>
        <strain evidence="1 2">PAMC 28998</strain>
    </source>
</reference>
<protein>
    <recommendedName>
        <fullName evidence="3">Acylneuraminate cytidylyltransferase</fullName>
    </recommendedName>
</protein>
<evidence type="ECO:0000313" key="1">
    <source>
        <dbReference type="EMBL" id="QED36517.1"/>
    </source>
</evidence>
<gene>
    <name evidence="1" type="ORF">FK178_01765</name>
</gene>
<dbReference type="SUPFAM" id="SSF53448">
    <property type="entry name" value="Nucleotide-diphospho-sugar transferases"/>
    <property type="match status" value="1"/>
</dbReference>
<keyword evidence="2" id="KW-1185">Reference proteome</keyword>
<evidence type="ECO:0008006" key="3">
    <source>
        <dbReference type="Google" id="ProtNLM"/>
    </source>
</evidence>
<dbReference type="KEGG" id="anp:FK178_01765"/>
<dbReference type="InterPro" id="IPR003329">
    <property type="entry name" value="Cytidylyl_trans"/>
</dbReference>
<proteinExistence type="predicted"/>
<dbReference type="Gene3D" id="3.90.550.10">
    <property type="entry name" value="Spore Coat Polysaccharide Biosynthesis Protein SpsA, Chain A"/>
    <property type="match status" value="1"/>
</dbReference>
<dbReference type="Pfam" id="PF02348">
    <property type="entry name" value="CTP_transf_3"/>
    <property type="match status" value="1"/>
</dbReference>
<dbReference type="OrthoDB" id="9815559at2"/>
<dbReference type="EMBL" id="CP042476">
    <property type="protein sequence ID" value="QED36517.1"/>
    <property type="molecule type" value="Genomic_DNA"/>
</dbReference>
<dbReference type="AlphaFoldDB" id="A0A5B8YI60"/>
<dbReference type="Proteomes" id="UP000321954">
    <property type="component" value="Chromosome"/>
</dbReference>
<sequence length="261" mass="30182">MYKIAGKNSNATSPGGTLPLLGWITNALKNSIYYKSIFVATSTETENDELMKFARQYEVHIFRGSEDDVFSRFNLIARNNDFDTIIRLTGDNPILDIKVLDNAIDYHLSSGAQYTITKGLPIGMNFEIIDVNSFINIDPDSLTIEEKEHVTLHMRSSGNFNIREYIPYPNIDYNKIRLTIDYPTDFIVVSCLISIGEYLNMKPGLGLIDYCIKNYPWLFEVNQQNHQKTNYKNLQEEWVRAEPILEKFEFKRIISLLKEKV</sequence>
<name>A0A5B8YI60_9FLAO</name>
<accession>A0A5B8YI60</accession>
<organism evidence="1 2">
    <name type="scientific">Antarcticibacterium arcticum</name>
    <dbReference type="NCBI Taxonomy" id="2585771"/>
    <lineage>
        <taxon>Bacteria</taxon>
        <taxon>Pseudomonadati</taxon>
        <taxon>Bacteroidota</taxon>
        <taxon>Flavobacteriia</taxon>
        <taxon>Flavobacteriales</taxon>
        <taxon>Flavobacteriaceae</taxon>
        <taxon>Antarcticibacterium</taxon>
    </lineage>
</organism>
<evidence type="ECO:0000313" key="2">
    <source>
        <dbReference type="Proteomes" id="UP000321954"/>
    </source>
</evidence>
<dbReference type="InterPro" id="IPR029044">
    <property type="entry name" value="Nucleotide-diphossugar_trans"/>
</dbReference>